<dbReference type="InterPro" id="IPR036259">
    <property type="entry name" value="MFS_trans_sf"/>
</dbReference>
<dbReference type="InterPro" id="IPR020846">
    <property type="entry name" value="MFS_dom"/>
</dbReference>
<evidence type="ECO:0000256" key="5">
    <source>
        <dbReference type="ARBA" id="ARBA00022989"/>
    </source>
</evidence>
<feature type="transmembrane region" description="Helical" evidence="7">
    <location>
        <begin position="365"/>
        <end position="384"/>
    </location>
</feature>
<keyword evidence="3" id="KW-1003">Cell membrane</keyword>
<protein>
    <submittedName>
        <fullName evidence="9">MFS transporter</fullName>
    </submittedName>
</protein>
<feature type="transmembrane region" description="Helical" evidence="7">
    <location>
        <begin position="241"/>
        <end position="262"/>
    </location>
</feature>
<evidence type="ECO:0000256" key="4">
    <source>
        <dbReference type="ARBA" id="ARBA00022692"/>
    </source>
</evidence>
<keyword evidence="6 7" id="KW-0472">Membrane</keyword>
<proteinExistence type="predicted"/>
<dbReference type="RefSeq" id="WP_167231873.1">
    <property type="nucleotide sequence ID" value="NZ_VUYU01000035.1"/>
</dbReference>
<accession>A0ABX0LYH3</accession>
<feature type="transmembrane region" description="Helical" evidence="7">
    <location>
        <begin position="71"/>
        <end position="89"/>
    </location>
</feature>
<keyword evidence="5 7" id="KW-1133">Transmembrane helix</keyword>
<evidence type="ECO:0000259" key="8">
    <source>
        <dbReference type="PROSITE" id="PS50850"/>
    </source>
</evidence>
<feature type="transmembrane region" description="Helical" evidence="7">
    <location>
        <begin position="274"/>
        <end position="292"/>
    </location>
</feature>
<feature type="transmembrane region" description="Helical" evidence="7">
    <location>
        <begin position="304"/>
        <end position="322"/>
    </location>
</feature>
<dbReference type="PANTHER" id="PTHR23513">
    <property type="entry name" value="INTEGRAL MEMBRANE EFFLUX PROTEIN-RELATED"/>
    <property type="match status" value="1"/>
</dbReference>
<reference evidence="9 10" key="1">
    <citation type="submission" date="2019-09" db="EMBL/GenBank/DDBJ databases">
        <title>Taxonomy of Antarctic Massilia spp.: description of Massilia rubra sp. nov., Massilia aquatica sp. nov., Massilia mucilaginosa sp. nov., Massilia frigida sp. nov. isolated from streams, lakes and regoliths.</title>
        <authorList>
            <person name="Holochova P."/>
            <person name="Sedlacek I."/>
            <person name="Kralova S."/>
            <person name="Maslanova I."/>
            <person name="Busse H.-J."/>
            <person name="Stankova E."/>
            <person name="Vrbovska V."/>
            <person name="Kovarovic V."/>
            <person name="Bartak M."/>
            <person name="Svec P."/>
            <person name="Pantucek R."/>
        </authorList>
    </citation>
    <scope>NUCLEOTIDE SEQUENCE [LARGE SCALE GENOMIC DNA]</scope>
    <source>
        <strain evidence="9 10">CCM 8692</strain>
    </source>
</reference>
<sequence>MPKPSLSVPLPAPSLRPKVPLSKPLRHARYRQLWIANLISNLGTWTQTFASAWLITLVASSASTASLVQTASYIPIFLFALFAGVIADAVDRPKFLFFCNLFMALCACVMAALAISGRISTAPVLVLTFCMGAGAAFMWPAWQASMSGLVEPDEVEAAATLNNLSYNVAAILGPALGGLLFNWVGAGALFLVNALSFVGLLTVYWSWWRDGVPEVRPKVDFTSSLKLGVRTALGCARYRRILLNVCTVFFSTIAFAALLPVFVKQVLHRDSSVFGILMGSLGAGAVCGAFLLPSLRCRIGKTHLLSASLLVYGAMLCLLPFIRSLALLVPLIVAAGMAWSATVSTLNAAAQLAFPASIRARTLSIYLFVMAGGYTLGSMAWGALADKLGVQAALAAAGACVIVNAIALATGKRETSI</sequence>
<dbReference type="PROSITE" id="PS50850">
    <property type="entry name" value="MFS"/>
    <property type="match status" value="1"/>
</dbReference>
<dbReference type="PANTHER" id="PTHR23513:SF11">
    <property type="entry name" value="STAPHYLOFERRIN A TRANSPORTER"/>
    <property type="match status" value="1"/>
</dbReference>
<dbReference type="EMBL" id="VUYU01000035">
    <property type="protein sequence ID" value="NHZ37900.1"/>
    <property type="molecule type" value="Genomic_DNA"/>
</dbReference>
<dbReference type="Gene3D" id="1.20.1250.20">
    <property type="entry name" value="MFS general substrate transporter like domains"/>
    <property type="match status" value="1"/>
</dbReference>
<dbReference type="InterPro" id="IPR010290">
    <property type="entry name" value="TM_effector"/>
</dbReference>
<dbReference type="CDD" id="cd06173">
    <property type="entry name" value="MFS_MefA_like"/>
    <property type="match status" value="1"/>
</dbReference>
<evidence type="ECO:0000256" key="3">
    <source>
        <dbReference type="ARBA" id="ARBA00022475"/>
    </source>
</evidence>
<keyword evidence="4 7" id="KW-0812">Transmembrane</keyword>
<comment type="subcellular location">
    <subcellularLocation>
        <location evidence="1">Cell membrane</location>
        <topology evidence="1">Multi-pass membrane protein</topology>
    </subcellularLocation>
</comment>
<comment type="caution">
    <text evidence="9">The sequence shown here is derived from an EMBL/GenBank/DDBJ whole genome shotgun (WGS) entry which is preliminary data.</text>
</comment>
<feature type="transmembrane region" description="Helical" evidence="7">
    <location>
        <begin position="328"/>
        <end position="353"/>
    </location>
</feature>
<feature type="transmembrane region" description="Helical" evidence="7">
    <location>
        <begin position="122"/>
        <end position="142"/>
    </location>
</feature>
<evidence type="ECO:0000313" key="10">
    <source>
        <dbReference type="Proteomes" id="UP000785613"/>
    </source>
</evidence>
<organism evidence="9 10">
    <name type="scientific">Massilia rubra</name>
    <dbReference type="NCBI Taxonomy" id="2607910"/>
    <lineage>
        <taxon>Bacteria</taxon>
        <taxon>Pseudomonadati</taxon>
        <taxon>Pseudomonadota</taxon>
        <taxon>Betaproteobacteria</taxon>
        <taxon>Burkholderiales</taxon>
        <taxon>Oxalobacteraceae</taxon>
        <taxon>Telluria group</taxon>
        <taxon>Massilia</taxon>
    </lineage>
</organism>
<name>A0ABX0LYH3_9BURK</name>
<feature type="transmembrane region" description="Helical" evidence="7">
    <location>
        <begin position="183"/>
        <end position="208"/>
    </location>
</feature>
<dbReference type="SUPFAM" id="SSF103473">
    <property type="entry name" value="MFS general substrate transporter"/>
    <property type="match status" value="1"/>
</dbReference>
<evidence type="ECO:0000256" key="2">
    <source>
        <dbReference type="ARBA" id="ARBA00022448"/>
    </source>
</evidence>
<feature type="transmembrane region" description="Helical" evidence="7">
    <location>
        <begin position="34"/>
        <end position="59"/>
    </location>
</feature>
<keyword evidence="2" id="KW-0813">Transport</keyword>
<evidence type="ECO:0000256" key="1">
    <source>
        <dbReference type="ARBA" id="ARBA00004651"/>
    </source>
</evidence>
<evidence type="ECO:0000313" key="9">
    <source>
        <dbReference type="EMBL" id="NHZ37900.1"/>
    </source>
</evidence>
<feature type="transmembrane region" description="Helical" evidence="7">
    <location>
        <begin position="390"/>
        <end position="411"/>
    </location>
</feature>
<gene>
    <name evidence="9" type="ORF">F0185_30530</name>
</gene>
<evidence type="ECO:0000256" key="6">
    <source>
        <dbReference type="ARBA" id="ARBA00023136"/>
    </source>
</evidence>
<dbReference type="Pfam" id="PF05977">
    <property type="entry name" value="MFS_3"/>
    <property type="match status" value="1"/>
</dbReference>
<keyword evidence="10" id="KW-1185">Reference proteome</keyword>
<evidence type="ECO:0000256" key="7">
    <source>
        <dbReference type="SAM" id="Phobius"/>
    </source>
</evidence>
<feature type="domain" description="Major facilitator superfamily (MFS) profile" evidence="8">
    <location>
        <begin position="29"/>
        <end position="416"/>
    </location>
</feature>
<dbReference type="Proteomes" id="UP000785613">
    <property type="component" value="Unassembled WGS sequence"/>
</dbReference>
<feature type="transmembrane region" description="Helical" evidence="7">
    <location>
        <begin position="95"/>
        <end position="115"/>
    </location>
</feature>